<dbReference type="Proteomes" id="UP001596039">
    <property type="component" value="Unassembled WGS sequence"/>
</dbReference>
<feature type="domain" description="HTH cro/C1-type" evidence="2">
    <location>
        <begin position="22"/>
        <end position="76"/>
    </location>
</feature>
<protein>
    <submittedName>
        <fullName evidence="3">Helix-turn-helix domain-containing protein</fullName>
    </submittedName>
</protein>
<dbReference type="SUPFAM" id="SSF47413">
    <property type="entry name" value="lambda repressor-like DNA-binding domains"/>
    <property type="match status" value="1"/>
</dbReference>
<dbReference type="InterPro" id="IPR014710">
    <property type="entry name" value="RmlC-like_jellyroll"/>
</dbReference>
<sequence length="199" mass="21886">MSWSDTVEASVDEQAERVGGRIRDMRRARSMTLVQLAEAAALSHPFLSQLERGLARPSMASLERIARALGTSQVELLSVDEPRRGREPAASVSLVRAGTGTTGPYSEGTAQMLVEGARAFHPMEYRSDNSDYRDRFVHDEDEWIYALEGDIEVDAAGPEPLRLAPGDAVYLAGGTPHRFRSIDGAPFRLLIVKEHPARL</sequence>
<proteinExistence type="predicted"/>
<dbReference type="InterPro" id="IPR011051">
    <property type="entry name" value="RmlC_Cupin_sf"/>
</dbReference>
<gene>
    <name evidence="3" type="ORF">ACFPJ4_13515</name>
</gene>
<evidence type="ECO:0000313" key="4">
    <source>
        <dbReference type="Proteomes" id="UP001596039"/>
    </source>
</evidence>
<comment type="caution">
    <text evidence="3">The sequence shown here is derived from an EMBL/GenBank/DDBJ whole genome shotgun (WGS) entry which is preliminary data.</text>
</comment>
<evidence type="ECO:0000313" key="3">
    <source>
        <dbReference type="EMBL" id="MFC5503260.1"/>
    </source>
</evidence>
<dbReference type="Pfam" id="PF07883">
    <property type="entry name" value="Cupin_2"/>
    <property type="match status" value="1"/>
</dbReference>
<dbReference type="SUPFAM" id="SSF51182">
    <property type="entry name" value="RmlC-like cupins"/>
    <property type="match status" value="1"/>
</dbReference>
<dbReference type="EMBL" id="JBHSMG010000004">
    <property type="protein sequence ID" value="MFC5503260.1"/>
    <property type="molecule type" value="Genomic_DNA"/>
</dbReference>
<dbReference type="Pfam" id="PF13560">
    <property type="entry name" value="HTH_31"/>
    <property type="match status" value="1"/>
</dbReference>
<dbReference type="PROSITE" id="PS50943">
    <property type="entry name" value="HTH_CROC1"/>
    <property type="match status" value="1"/>
</dbReference>
<dbReference type="SMART" id="SM00530">
    <property type="entry name" value="HTH_XRE"/>
    <property type="match status" value="1"/>
</dbReference>
<dbReference type="InterPro" id="IPR001387">
    <property type="entry name" value="Cro/C1-type_HTH"/>
</dbReference>
<dbReference type="PANTHER" id="PTHR46797">
    <property type="entry name" value="HTH-TYPE TRANSCRIPTIONAL REGULATOR"/>
    <property type="match status" value="1"/>
</dbReference>
<name>A0ABW0NT55_9MICO</name>
<keyword evidence="4" id="KW-1185">Reference proteome</keyword>
<dbReference type="Gene3D" id="2.60.120.10">
    <property type="entry name" value="Jelly Rolls"/>
    <property type="match status" value="1"/>
</dbReference>
<accession>A0ABW0NT55</accession>
<evidence type="ECO:0000259" key="2">
    <source>
        <dbReference type="PROSITE" id="PS50943"/>
    </source>
</evidence>
<dbReference type="Gene3D" id="1.10.260.40">
    <property type="entry name" value="lambda repressor-like DNA-binding domains"/>
    <property type="match status" value="1"/>
</dbReference>
<keyword evidence="1" id="KW-0238">DNA-binding</keyword>
<dbReference type="CDD" id="cd02208">
    <property type="entry name" value="cupin_RmlC-like"/>
    <property type="match status" value="1"/>
</dbReference>
<dbReference type="PANTHER" id="PTHR46797:SF1">
    <property type="entry name" value="METHYLPHOSPHONATE SYNTHASE"/>
    <property type="match status" value="1"/>
</dbReference>
<dbReference type="CDD" id="cd00093">
    <property type="entry name" value="HTH_XRE"/>
    <property type="match status" value="1"/>
</dbReference>
<dbReference type="InterPro" id="IPR050807">
    <property type="entry name" value="TransReg_Diox_bact_type"/>
</dbReference>
<organism evidence="3 4">
    <name type="scientific">Lysinimonas soli</name>
    <dbReference type="NCBI Taxonomy" id="1074233"/>
    <lineage>
        <taxon>Bacteria</taxon>
        <taxon>Bacillati</taxon>
        <taxon>Actinomycetota</taxon>
        <taxon>Actinomycetes</taxon>
        <taxon>Micrococcales</taxon>
        <taxon>Microbacteriaceae</taxon>
        <taxon>Lysinimonas</taxon>
    </lineage>
</organism>
<evidence type="ECO:0000256" key="1">
    <source>
        <dbReference type="ARBA" id="ARBA00023125"/>
    </source>
</evidence>
<reference evidence="4" key="1">
    <citation type="journal article" date="2019" name="Int. J. Syst. Evol. Microbiol.">
        <title>The Global Catalogue of Microorganisms (GCM) 10K type strain sequencing project: providing services to taxonomists for standard genome sequencing and annotation.</title>
        <authorList>
            <consortium name="The Broad Institute Genomics Platform"/>
            <consortium name="The Broad Institute Genome Sequencing Center for Infectious Disease"/>
            <person name="Wu L."/>
            <person name="Ma J."/>
        </authorList>
    </citation>
    <scope>NUCLEOTIDE SEQUENCE [LARGE SCALE GENOMIC DNA]</scope>
    <source>
        <strain evidence="4">CGMCC 4.6997</strain>
    </source>
</reference>
<dbReference type="InterPro" id="IPR013096">
    <property type="entry name" value="Cupin_2"/>
</dbReference>
<dbReference type="InterPro" id="IPR010982">
    <property type="entry name" value="Lambda_DNA-bd_dom_sf"/>
</dbReference>
<dbReference type="RefSeq" id="WP_386740976.1">
    <property type="nucleotide sequence ID" value="NZ_JBHSMG010000004.1"/>
</dbReference>